<evidence type="ECO:0000256" key="3">
    <source>
        <dbReference type="ARBA" id="ARBA00022692"/>
    </source>
</evidence>
<feature type="transmembrane region" description="Helical" evidence="7">
    <location>
        <begin position="477"/>
        <end position="497"/>
    </location>
</feature>
<feature type="transmembrane region" description="Helical" evidence="7">
    <location>
        <begin position="258"/>
        <end position="279"/>
    </location>
</feature>
<feature type="transmembrane region" description="Helical" evidence="7">
    <location>
        <begin position="76"/>
        <end position="103"/>
    </location>
</feature>
<feature type="transmembrane region" description="Helical" evidence="7">
    <location>
        <begin position="186"/>
        <end position="213"/>
    </location>
</feature>
<keyword evidence="2" id="KW-1003">Cell membrane</keyword>
<evidence type="ECO:0000313" key="10">
    <source>
        <dbReference type="Proteomes" id="UP000093355"/>
    </source>
</evidence>
<feature type="transmembrane region" description="Helical" evidence="7">
    <location>
        <begin position="49"/>
        <end position="69"/>
    </location>
</feature>
<dbReference type="GO" id="GO:0006825">
    <property type="term" value="P:copper ion transport"/>
    <property type="evidence" value="ECO:0007669"/>
    <property type="project" value="InterPro"/>
</dbReference>
<dbReference type="Pfam" id="PF09678">
    <property type="entry name" value="Caa3_CtaG"/>
    <property type="match status" value="1"/>
</dbReference>
<evidence type="ECO:0000313" key="9">
    <source>
        <dbReference type="EMBL" id="OCG76041.1"/>
    </source>
</evidence>
<keyword evidence="5 7" id="KW-0472">Membrane</keyword>
<comment type="caution">
    <text evidence="9">The sequence shown here is derived from an EMBL/GenBank/DDBJ whole genome shotgun (WGS) entry which is preliminary data.</text>
</comment>
<evidence type="ECO:0000256" key="1">
    <source>
        <dbReference type="ARBA" id="ARBA00004651"/>
    </source>
</evidence>
<feature type="domain" description="Copper resistance protein D" evidence="8">
    <location>
        <begin position="221"/>
        <end position="316"/>
    </location>
</feature>
<evidence type="ECO:0000256" key="7">
    <source>
        <dbReference type="SAM" id="Phobius"/>
    </source>
</evidence>
<feature type="transmembrane region" description="Helical" evidence="7">
    <location>
        <begin position="157"/>
        <end position="174"/>
    </location>
</feature>
<organism evidence="9 10">
    <name type="scientific">Microbacterium sediminis</name>
    <dbReference type="NCBI Taxonomy" id="904291"/>
    <lineage>
        <taxon>Bacteria</taxon>
        <taxon>Bacillati</taxon>
        <taxon>Actinomycetota</taxon>
        <taxon>Actinomycetes</taxon>
        <taxon>Micrococcales</taxon>
        <taxon>Microbacteriaceae</taxon>
        <taxon>Microbacterium</taxon>
    </lineage>
</organism>
<dbReference type="EMBL" id="LXMD01000007">
    <property type="protein sequence ID" value="OCG76041.1"/>
    <property type="molecule type" value="Genomic_DNA"/>
</dbReference>
<feature type="transmembrane region" description="Helical" evidence="7">
    <location>
        <begin position="582"/>
        <end position="599"/>
    </location>
</feature>
<reference evidence="9 10" key="1">
    <citation type="submission" date="2016-05" db="EMBL/GenBank/DDBJ databases">
        <authorList>
            <person name="Lavstsen T."/>
            <person name="Jespersen J.S."/>
        </authorList>
    </citation>
    <scope>NUCLEOTIDE SEQUENCE [LARGE SCALE GENOMIC DNA]</scope>
    <source>
        <strain evidence="9 10">YLB-01</strain>
    </source>
</reference>
<proteinExistence type="predicted"/>
<keyword evidence="4 7" id="KW-1133">Transmembrane helix</keyword>
<feature type="transmembrane region" description="Helical" evidence="7">
    <location>
        <begin position="391"/>
        <end position="413"/>
    </location>
</feature>
<accession>A0A1B9NHF5</accession>
<feature type="transmembrane region" description="Helical" evidence="7">
    <location>
        <begin position="225"/>
        <end position="246"/>
    </location>
</feature>
<dbReference type="GO" id="GO:0005886">
    <property type="term" value="C:plasma membrane"/>
    <property type="evidence" value="ECO:0007669"/>
    <property type="project" value="UniProtKB-SubCell"/>
</dbReference>
<dbReference type="Pfam" id="PF05425">
    <property type="entry name" value="CopD"/>
    <property type="match status" value="1"/>
</dbReference>
<protein>
    <recommendedName>
        <fullName evidence="8">Copper resistance protein D domain-containing protein</fullName>
    </recommendedName>
</protein>
<dbReference type="InterPro" id="IPR032694">
    <property type="entry name" value="CopC/D"/>
</dbReference>
<feature type="transmembrane region" description="Helical" evidence="7">
    <location>
        <begin position="533"/>
        <end position="554"/>
    </location>
</feature>
<dbReference type="PANTHER" id="PTHR34820">
    <property type="entry name" value="INNER MEMBRANE PROTEIN YEBZ"/>
    <property type="match status" value="1"/>
</dbReference>
<dbReference type="AlphaFoldDB" id="A0A1B9NHF5"/>
<feature type="transmembrane region" description="Helical" evidence="7">
    <location>
        <begin position="132"/>
        <end position="150"/>
    </location>
</feature>
<dbReference type="Proteomes" id="UP000093355">
    <property type="component" value="Unassembled WGS sequence"/>
</dbReference>
<evidence type="ECO:0000256" key="5">
    <source>
        <dbReference type="ARBA" id="ARBA00023136"/>
    </source>
</evidence>
<feature type="transmembrane region" description="Helical" evidence="7">
    <location>
        <begin position="509"/>
        <end position="526"/>
    </location>
</feature>
<evidence type="ECO:0000256" key="6">
    <source>
        <dbReference type="SAM" id="MobiDB-lite"/>
    </source>
</evidence>
<feature type="transmembrane region" description="Helical" evidence="7">
    <location>
        <begin position="359"/>
        <end position="379"/>
    </location>
</feature>
<name>A0A1B9NHF5_9MICO</name>
<keyword evidence="10" id="KW-1185">Reference proteome</keyword>
<gene>
    <name evidence="9" type="ORF">A7J15_12790</name>
</gene>
<feature type="region of interest" description="Disordered" evidence="6">
    <location>
        <begin position="610"/>
        <end position="634"/>
    </location>
</feature>
<evidence type="ECO:0000256" key="4">
    <source>
        <dbReference type="ARBA" id="ARBA00022989"/>
    </source>
</evidence>
<comment type="subcellular location">
    <subcellularLocation>
        <location evidence="1">Cell membrane</location>
        <topology evidence="1">Multi-pass membrane protein</topology>
    </subcellularLocation>
</comment>
<keyword evidence="3 7" id="KW-0812">Transmembrane</keyword>
<sequence length="634" mass="66243">MLRLTGPFILALAALAALIVGLLMGGGAAPRLISDPGPVIRWGLPVVKLLVNLSAATMVGALIVALFALRAREREFSLALDVASAAAAVFTVAAGATGFFTFVSTFNPEVSAGMAFGQQLGRYLTETELGRVWLISTVAAAVITILAFAVRGWASTLVTALVAIAALVPMATQGHSGTLANHDAAVMALIIHVVGVAVWLGGLVTLVFLRPALTAGRVRIVVERYSTLALASFALVAVSGAARTLTSITDPRELLSPYGALLAAKTVALFVLGALGVVYRRRLIARMTGTGGAAFWWLIVAELGMMGIASGAAAALARTPAPADVLAPALTTAAEILTEAPLPPELTPLAWLTAWEVDLLWAVVAAGGVVFYLAGVRRLRRVGRAWPKSRTVLWTCGMLLLFWTTSGAAAAYGDYLHSMNMLGRIQLLLVIPPLLVLGAPYRLALEAIAHRNDGSHGIREWLQAATRSPALRILRHSAVATILMVATLWGLGATRVLSWTLVDPLGHEWAIAHSLAVGSLLAWNVLTSARPAVRAAVTGAITIAATALGLWNLLQPGLAFADWFGAMGRTWGASPIEDQRNAGLIAIVGAILPILLATVGRRFGSADHVASIPPSSKGHSWPTAATHDSEPSRG</sequence>
<feature type="transmembrane region" description="Helical" evidence="7">
    <location>
        <begin position="425"/>
        <end position="445"/>
    </location>
</feature>
<dbReference type="PANTHER" id="PTHR34820:SF4">
    <property type="entry name" value="INNER MEMBRANE PROTEIN YEBZ"/>
    <property type="match status" value="1"/>
</dbReference>
<dbReference type="STRING" id="904291.A7J15_12790"/>
<evidence type="ECO:0000256" key="2">
    <source>
        <dbReference type="ARBA" id="ARBA00022475"/>
    </source>
</evidence>
<dbReference type="InterPro" id="IPR008457">
    <property type="entry name" value="Cu-R_CopD_dom"/>
</dbReference>
<feature type="transmembrane region" description="Helical" evidence="7">
    <location>
        <begin position="291"/>
        <end position="316"/>
    </location>
</feature>
<dbReference type="InterPro" id="IPR019108">
    <property type="entry name" value="Caa3_assmbl_CtaG-rel"/>
</dbReference>
<evidence type="ECO:0000259" key="8">
    <source>
        <dbReference type="Pfam" id="PF05425"/>
    </source>
</evidence>